<feature type="transmembrane region" description="Helical" evidence="2">
    <location>
        <begin position="13"/>
        <end position="33"/>
    </location>
</feature>
<feature type="transmembrane region" description="Helical" evidence="2">
    <location>
        <begin position="137"/>
        <end position="154"/>
    </location>
</feature>
<keyword evidence="2" id="KW-0812">Transmembrane</keyword>
<evidence type="ECO:0000313" key="4">
    <source>
        <dbReference type="EMBL" id="CAL5008046.1"/>
    </source>
</evidence>
<proteinExistence type="predicted"/>
<feature type="transmembrane region" description="Helical" evidence="2">
    <location>
        <begin position="289"/>
        <end position="310"/>
    </location>
</feature>
<evidence type="ECO:0000313" key="5">
    <source>
        <dbReference type="Proteomes" id="UP001497457"/>
    </source>
</evidence>
<organism evidence="4 5">
    <name type="scientific">Urochloa decumbens</name>
    <dbReference type="NCBI Taxonomy" id="240449"/>
    <lineage>
        <taxon>Eukaryota</taxon>
        <taxon>Viridiplantae</taxon>
        <taxon>Streptophyta</taxon>
        <taxon>Embryophyta</taxon>
        <taxon>Tracheophyta</taxon>
        <taxon>Spermatophyta</taxon>
        <taxon>Magnoliopsida</taxon>
        <taxon>Liliopsida</taxon>
        <taxon>Poales</taxon>
        <taxon>Poaceae</taxon>
        <taxon>PACMAD clade</taxon>
        <taxon>Panicoideae</taxon>
        <taxon>Panicodae</taxon>
        <taxon>Paniceae</taxon>
        <taxon>Melinidinae</taxon>
        <taxon>Urochloa</taxon>
    </lineage>
</organism>
<dbReference type="AlphaFoldDB" id="A0ABC9BXD7"/>
<feature type="compositionally biased region" description="Pro residues" evidence="1">
    <location>
        <begin position="619"/>
        <end position="660"/>
    </location>
</feature>
<reference evidence="4" key="1">
    <citation type="submission" date="2024-10" db="EMBL/GenBank/DDBJ databases">
        <authorList>
            <person name="Ryan C."/>
        </authorList>
    </citation>
    <scope>NUCLEOTIDE SEQUENCE [LARGE SCALE GENOMIC DNA]</scope>
</reference>
<dbReference type="InterPro" id="IPR025315">
    <property type="entry name" value="DUF4220"/>
</dbReference>
<protein>
    <recommendedName>
        <fullName evidence="3">DUF4220 domain-containing protein</fullName>
    </recommendedName>
</protein>
<feature type="transmembrane region" description="Helical" evidence="2">
    <location>
        <begin position="40"/>
        <end position="64"/>
    </location>
</feature>
<dbReference type="Pfam" id="PF04578">
    <property type="entry name" value="DUF594"/>
    <property type="match status" value="1"/>
</dbReference>
<name>A0ABC9BXD7_9POAL</name>
<dbReference type="Proteomes" id="UP001497457">
    <property type="component" value="Chromosome 27b"/>
</dbReference>
<gene>
    <name evidence="4" type="ORF">URODEC1_LOCUS68799</name>
</gene>
<keyword evidence="2" id="KW-1133">Transmembrane helix</keyword>
<feature type="transmembrane region" description="Helical" evidence="2">
    <location>
        <begin position="84"/>
        <end position="104"/>
    </location>
</feature>
<dbReference type="PANTHER" id="PTHR31325">
    <property type="entry name" value="OS01G0798800 PROTEIN-RELATED"/>
    <property type="match status" value="1"/>
</dbReference>
<dbReference type="EMBL" id="OZ075137">
    <property type="protein sequence ID" value="CAL5008046.1"/>
    <property type="molecule type" value="Genomic_DNA"/>
</dbReference>
<feature type="region of interest" description="Disordered" evidence="1">
    <location>
        <begin position="614"/>
        <end position="674"/>
    </location>
</feature>
<feature type="transmembrane region" description="Helical" evidence="2">
    <location>
        <begin position="111"/>
        <end position="131"/>
    </location>
</feature>
<dbReference type="InterPro" id="IPR007658">
    <property type="entry name" value="DUF594"/>
</dbReference>
<evidence type="ECO:0000256" key="1">
    <source>
        <dbReference type="SAM" id="MobiDB-lite"/>
    </source>
</evidence>
<feature type="domain" description="DUF4220" evidence="3">
    <location>
        <begin position="47"/>
        <end position="358"/>
    </location>
</feature>
<evidence type="ECO:0000259" key="3">
    <source>
        <dbReference type="Pfam" id="PF13968"/>
    </source>
</evidence>
<evidence type="ECO:0000256" key="2">
    <source>
        <dbReference type="SAM" id="Phobius"/>
    </source>
</evidence>
<keyword evidence="2" id="KW-0472">Membrane</keyword>
<dbReference type="Pfam" id="PF13968">
    <property type="entry name" value="DUF4220"/>
    <property type="match status" value="1"/>
</dbReference>
<keyword evidence="5" id="KW-1185">Reference proteome</keyword>
<accession>A0ABC9BXD7</accession>
<sequence>MKSLVKLFNGWEIQLLVLLSFTLQSFLFFAGNLRRHWTNIFLRFSIWMAYLGADLVAVYALGYLSRHMDATIGMDKLMGSHQLAFFWAPFLLCHLGGQDSITAFSMEDNNLWLRHLLNMVVQVVLATYIFWESIGRHNTELLISGIFVFVAGVIKYGERVWSLRCGSLERLEGSTGNHYNHMFPRFLDVDVGYSRTVRTGLHLMWKVLEVLTGRSFDIFDESMRQDVELLKLVAIELHVLHSDLYTKALVLRTKSGTILRCISQITLIVAFVTFYIAGNKQSYHRADIAITYSLFIGGLFLEICALFIFLMSPWTWAWLKDRGCNRIARLSWLLFSNDAIGWSEKRPLWSNVVGQYNLRSWLLVHSEQPRSFTRYIMIMVRKLLTIFGAKEEKLFWLSKLFGREYIKGDNLLECLQKKMLGGFSAQDGPGSIWGDQLHSIFKEEFERNDFGNLLIVMHLSTELHLSRYHSLEVKANVADSTNASVEVCRQLSRYMMYLLVTHPSLLPLDRSAAVTLERWRAAVSEDGYGFMIKLLSIHNPTPSIEALKEYEDSWIWIIMYAAAKSRPEMHAALLARGVEPLTFFWLLLAHLRFGSVSMSGMSWYRRIDRNNDYINTGIPEPPPPQPSPLPPSPPSPSPPRRSAPPSPPRPWPPRRPAPRVPPRHGVRNPYLDVP</sequence>
<feature type="transmembrane region" description="Helical" evidence="2">
    <location>
        <begin position="257"/>
        <end position="277"/>
    </location>
</feature>